<organism evidence="8 9">
    <name type="scientific">Clostridium innocuum</name>
    <dbReference type="NCBI Taxonomy" id="1522"/>
    <lineage>
        <taxon>Bacteria</taxon>
        <taxon>Bacillati</taxon>
        <taxon>Bacillota</taxon>
        <taxon>Clostridia</taxon>
        <taxon>Eubacteriales</taxon>
        <taxon>Clostridiaceae</taxon>
        <taxon>Clostridium</taxon>
    </lineage>
</organism>
<accession>A0AAP9MDE9</accession>
<comment type="similarity">
    <text evidence="2">Belongs to the VirD4/TraG family.</text>
</comment>
<sequence length="673" mass="77330">MIRKLMISLLGTLLARILMDLAAINLINTLVFDRLEPSFDLSLLDQVPQAKLVVNILTSLIAVFIFLGMFSKSTKKKLDDDKKNFTHLSSIHEAKRSLTRVQFHETDKGKSAKEDTRWGLNETSFLAKADRILNYPKLPYNALLTFLRIDDWHKFNTVRHWKIDGKSVTQRAGLPIYMPRFRKHTIFVDANDNHSLLIGTTNSGKTFSVILQMIELVCMAGECAIINDPKGELYEYTAKQFEEAGYEIIKLNFVNAKASDAWAPLELAWDTWKKAYMDHQEALKEWKAEETTFTPAEKAEWLARIPEPDYSQAIEFLKDLANSLTYDPNVKDPFWNDSARDCIIGMAAFLMEEAIKNGDMTEGIVNFKAIKLGLNYADVKLTKEQQKALQVRSDNILGAVLETSRRMDDTSYMYLMDYCNAPEQTRQSIKKVLATKIDILTMNEQIMRMTSYSDFDMKALGQKKMVIYLIVHDEKKTYYPLVSIFLKQLYEVIIKEARGNKGRLPIPVNVILDEFGNCPPLKDIQSMLTASRSRGVRFSLVVQDLSQLGEVYGDKVATTIQNNCSNTVYILGSQMDTLKRFSEMCGSRQIWLPSKSWYETRPVISIDRLQKLNLGEVVIHRQRKSPFIARMIPYDRCKFYRGKNMDPNEERSPKPAVRWIDMKALLSNYGDVF</sequence>
<evidence type="ECO:0000256" key="4">
    <source>
        <dbReference type="ARBA" id="ARBA00022692"/>
    </source>
</evidence>
<comment type="subcellular location">
    <subcellularLocation>
        <location evidence="1">Cell membrane</location>
        <topology evidence="1">Multi-pass membrane protein</topology>
    </subcellularLocation>
</comment>
<dbReference type="InterPro" id="IPR027417">
    <property type="entry name" value="P-loop_NTPase"/>
</dbReference>
<evidence type="ECO:0000256" key="3">
    <source>
        <dbReference type="ARBA" id="ARBA00022475"/>
    </source>
</evidence>
<evidence type="ECO:0000256" key="7">
    <source>
        <dbReference type="SAM" id="Phobius"/>
    </source>
</evidence>
<keyword evidence="5 7" id="KW-1133">Transmembrane helix</keyword>
<dbReference type="RefSeq" id="WP_008727416.1">
    <property type="nucleotide sequence ID" value="NZ_CP048838.1"/>
</dbReference>
<evidence type="ECO:0000256" key="6">
    <source>
        <dbReference type="ARBA" id="ARBA00023136"/>
    </source>
</evidence>
<dbReference type="InterPro" id="IPR003688">
    <property type="entry name" value="TraG/VirD4"/>
</dbReference>
<reference evidence="8 9" key="1">
    <citation type="submission" date="2020-02" db="EMBL/GenBank/DDBJ databases">
        <authorList>
            <person name="Kociolek L.K."/>
            <person name="Ozer E.A."/>
        </authorList>
    </citation>
    <scope>NUCLEOTIDE SEQUENCE [LARGE SCALE GENOMIC DNA]</scope>
    <source>
        <strain evidence="8 9">ATCC 14501</strain>
    </source>
</reference>
<evidence type="ECO:0000256" key="5">
    <source>
        <dbReference type="ARBA" id="ARBA00022989"/>
    </source>
</evidence>
<dbReference type="GO" id="GO:0005886">
    <property type="term" value="C:plasma membrane"/>
    <property type="evidence" value="ECO:0007669"/>
    <property type="project" value="UniProtKB-SubCell"/>
</dbReference>
<dbReference type="EMBL" id="CP048838">
    <property type="protein sequence ID" value="QJA02117.1"/>
    <property type="molecule type" value="Genomic_DNA"/>
</dbReference>
<name>A0AAP9MDE9_CLOIN</name>
<keyword evidence="6 7" id="KW-0472">Membrane</keyword>
<dbReference type="Proteomes" id="UP000503330">
    <property type="component" value="Chromosome"/>
</dbReference>
<dbReference type="GeneID" id="61925194"/>
<dbReference type="CDD" id="cd01127">
    <property type="entry name" value="TrwB_TraG_TraD_VirD4"/>
    <property type="match status" value="2"/>
</dbReference>
<feature type="transmembrane region" description="Helical" evidence="7">
    <location>
        <begin position="52"/>
        <end position="70"/>
    </location>
</feature>
<keyword evidence="3" id="KW-1003">Cell membrane</keyword>
<feature type="transmembrane region" description="Helical" evidence="7">
    <location>
        <begin position="7"/>
        <end position="32"/>
    </location>
</feature>
<evidence type="ECO:0000256" key="2">
    <source>
        <dbReference type="ARBA" id="ARBA00008806"/>
    </source>
</evidence>
<dbReference type="SUPFAM" id="SSF52540">
    <property type="entry name" value="P-loop containing nucleoside triphosphate hydrolases"/>
    <property type="match status" value="1"/>
</dbReference>
<protein>
    <submittedName>
        <fullName evidence="8">Type IV secretory system conjugative DNA transfer family protein</fullName>
    </submittedName>
</protein>
<evidence type="ECO:0000313" key="8">
    <source>
        <dbReference type="EMBL" id="QJA02117.1"/>
    </source>
</evidence>
<dbReference type="PANTHER" id="PTHR37937:SF1">
    <property type="entry name" value="CONJUGATIVE TRANSFER: DNA TRANSPORT"/>
    <property type="match status" value="1"/>
</dbReference>
<evidence type="ECO:0000313" key="9">
    <source>
        <dbReference type="Proteomes" id="UP000503330"/>
    </source>
</evidence>
<dbReference type="AlphaFoldDB" id="A0AAP9MDE9"/>
<dbReference type="Pfam" id="PF02534">
    <property type="entry name" value="T4SS-DNA_transf"/>
    <property type="match status" value="1"/>
</dbReference>
<dbReference type="InterPro" id="IPR051539">
    <property type="entry name" value="T4SS-coupling_protein"/>
</dbReference>
<proteinExistence type="inferred from homology"/>
<evidence type="ECO:0000256" key="1">
    <source>
        <dbReference type="ARBA" id="ARBA00004651"/>
    </source>
</evidence>
<dbReference type="PANTHER" id="PTHR37937">
    <property type="entry name" value="CONJUGATIVE TRANSFER: DNA TRANSPORT"/>
    <property type="match status" value="1"/>
</dbReference>
<gene>
    <name evidence="8" type="ORF">G4D54_06615</name>
</gene>
<dbReference type="Gene3D" id="3.40.50.300">
    <property type="entry name" value="P-loop containing nucleotide triphosphate hydrolases"/>
    <property type="match status" value="2"/>
</dbReference>
<keyword evidence="4 7" id="KW-0812">Transmembrane</keyword>